<dbReference type="EMBL" id="CP002156">
    <property type="protein sequence ID" value="ADM10859.1"/>
    <property type="molecule type" value="Genomic_DNA"/>
</dbReference>
<dbReference type="Proteomes" id="UP000001302">
    <property type="component" value="Chromosome"/>
</dbReference>
<evidence type="ECO:0000313" key="4">
    <source>
        <dbReference type="Proteomes" id="UP000001302"/>
    </source>
</evidence>
<feature type="domain" description="Phosphatidic acid phosphatase type 2/haloperoxidase" evidence="2">
    <location>
        <begin position="102"/>
        <end position="216"/>
    </location>
</feature>
<dbReference type="InterPro" id="IPR000326">
    <property type="entry name" value="PAP2/HPO"/>
</dbReference>
<dbReference type="PANTHER" id="PTHR14969">
    <property type="entry name" value="SPHINGOSINE-1-PHOSPHATE PHOSPHOHYDROLASE"/>
    <property type="match status" value="1"/>
</dbReference>
<reference evidence="4" key="1">
    <citation type="submission" date="2010-08" db="EMBL/GenBank/DDBJ databases">
        <title>Genome sequence of Parvularcula bermudensis HTCC2503.</title>
        <authorList>
            <person name="Kang D.-M."/>
            <person name="Oh H.-M."/>
            <person name="Cho J.-C."/>
        </authorList>
    </citation>
    <scope>NUCLEOTIDE SEQUENCE [LARGE SCALE GENOMIC DNA]</scope>
    <source>
        <strain evidence="4">ATCC BAA-594 / HTCC2503 / KCTC 12087</strain>
    </source>
</reference>
<dbReference type="OrthoDB" id="9801622at2"/>
<gene>
    <name evidence="3" type="ordered locus">PB2503_00460</name>
</gene>
<dbReference type="Pfam" id="PF01569">
    <property type="entry name" value="PAP2"/>
    <property type="match status" value="1"/>
</dbReference>
<dbReference type="InterPro" id="IPR036938">
    <property type="entry name" value="PAP2/HPO_sf"/>
</dbReference>
<protein>
    <recommendedName>
        <fullName evidence="2">Phosphatidic acid phosphatase type 2/haloperoxidase domain-containing protein</fullName>
    </recommendedName>
</protein>
<feature type="transmembrane region" description="Helical" evidence="1">
    <location>
        <begin position="12"/>
        <end position="33"/>
    </location>
</feature>
<feature type="transmembrane region" description="Helical" evidence="1">
    <location>
        <begin position="144"/>
        <end position="166"/>
    </location>
</feature>
<dbReference type="eggNOG" id="COG0671">
    <property type="taxonomic scope" value="Bacteria"/>
</dbReference>
<dbReference type="SUPFAM" id="SSF48317">
    <property type="entry name" value="Acid phosphatase/Vanadium-dependent haloperoxidase"/>
    <property type="match status" value="1"/>
</dbReference>
<evidence type="ECO:0000259" key="2">
    <source>
        <dbReference type="SMART" id="SM00014"/>
    </source>
</evidence>
<feature type="transmembrane region" description="Helical" evidence="1">
    <location>
        <begin position="104"/>
        <end position="124"/>
    </location>
</feature>
<dbReference type="HOGENOM" id="CLU_072573_3_0_5"/>
<sequence length="228" mass="24914">MLRDKLKITSWAGPIPIGIAFGSAGLLIFLWLMEEVAEQEYQHLDQALLVALRDPVDPDRPLGPDWLVTSMTDLTALGGYTVLTLIVLFACACLFVLRQRLSVAILLGSVLSGIVASTLIKMLFDRARPDVVPHLVTALSPSFPSGHAMLSATTYLTVGAIVAQAARQKRLRFIIIFFSVLVTLLVGCSRVYLGVHYPTDVFAGWAAGTAWASFWWIADRSLRGRTDA</sequence>
<keyword evidence="1" id="KW-0812">Transmembrane</keyword>
<evidence type="ECO:0000313" key="3">
    <source>
        <dbReference type="EMBL" id="ADM10859.1"/>
    </source>
</evidence>
<keyword evidence="1" id="KW-1133">Transmembrane helix</keyword>
<dbReference type="CDD" id="cd03392">
    <property type="entry name" value="PAP2_like_2"/>
    <property type="match status" value="1"/>
</dbReference>
<organism evidence="3 4">
    <name type="scientific">Parvularcula bermudensis (strain ATCC BAA-594 / HTCC2503 / KCTC 12087)</name>
    <dbReference type="NCBI Taxonomy" id="314260"/>
    <lineage>
        <taxon>Bacteria</taxon>
        <taxon>Pseudomonadati</taxon>
        <taxon>Pseudomonadota</taxon>
        <taxon>Alphaproteobacteria</taxon>
        <taxon>Parvularculales</taxon>
        <taxon>Parvularculaceae</taxon>
        <taxon>Parvularcula</taxon>
    </lineage>
</organism>
<proteinExistence type="predicted"/>
<dbReference type="PANTHER" id="PTHR14969:SF13">
    <property type="entry name" value="AT30094P"/>
    <property type="match status" value="1"/>
</dbReference>
<keyword evidence="1" id="KW-0472">Membrane</keyword>
<accession>E0TIK1</accession>
<feature type="transmembrane region" description="Helical" evidence="1">
    <location>
        <begin position="173"/>
        <end position="195"/>
    </location>
</feature>
<dbReference type="STRING" id="314260.PB2503_00460"/>
<name>E0TIK1_PARBH</name>
<dbReference type="AlphaFoldDB" id="E0TIK1"/>
<dbReference type="SMART" id="SM00014">
    <property type="entry name" value="acidPPc"/>
    <property type="match status" value="1"/>
</dbReference>
<feature type="transmembrane region" description="Helical" evidence="1">
    <location>
        <begin position="77"/>
        <end position="97"/>
    </location>
</feature>
<dbReference type="Gene3D" id="1.20.144.10">
    <property type="entry name" value="Phosphatidic acid phosphatase type 2/haloperoxidase"/>
    <property type="match status" value="2"/>
</dbReference>
<evidence type="ECO:0000256" key="1">
    <source>
        <dbReference type="SAM" id="Phobius"/>
    </source>
</evidence>
<dbReference type="KEGG" id="pbr:PB2503_00460"/>
<feature type="transmembrane region" description="Helical" evidence="1">
    <location>
        <begin position="201"/>
        <end position="218"/>
    </location>
</feature>
<reference evidence="3 4" key="2">
    <citation type="journal article" date="2011" name="J. Bacteriol.">
        <title>Complete genome sequence of strain HTCC2503T of Parvularcula bermudensis, the type species of the order "Parvularculales" in the class Alphaproteobacteria.</title>
        <authorList>
            <person name="Oh H.M."/>
            <person name="Kang I."/>
            <person name="Vergin K.L."/>
            <person name="Kang D."/>
            <person name="Rhee K.H."/>
            <person name="Giovannoni S.J."/>
            <person name="Cho J.C."/>
        </authorList>
    </citation>
    <scope>NUCLEOTIDE SEQUENCE [LARGE SCALE GENOMIC DNA]</scope>
    <source>
        <strain evidence="4">ATCC BAA-594 / HTCC2503 / KCTC 12087</strain>
    </source>
</reference>
<dbReference type="RefSeq" id="WP_013301833.1">
    <property type="nucleotide sequence ID" value="NC_014414.1"/>
</dbReference>
<keyword evidence="4" id="KW-1185">Reference proteome</keyword>